<name>A0ABV8MZQ1_9ACTN</name>
<keyword evidence="3" id="KW-1185">Reference proteome</keyword>
<dbReference type="Pfam" id="PF14072">
    <property type="entry name" value="DndB"/>
    <property type="match status" value="1"/>
</dbReference>
<reference evidence="3" key="1">
    <citation type="journal article" date="2019" name="Int. J. Syst. Evol. Microbiol.">
        <title>The Global Catalogue of Microorganisms (GCM) 10K type strain sequencing project: providing services to taxonomists for standard genome sequencing and annotation.</title>
        <authorList>
            <consortium name="The Broad Institute Genomics Platform"/>
            <consortium name="The Broad Institute Genome Sequencing Center for Infectious Disease"/>
            <person name="Wu L."/>
            <person name="Ma J."/>
        </authorList>
    </citation>
    <scope>NUCLEOTIDE SEQUENCE [LARGE SCALE GENOMIC DNA]</scope>
    <source>
        <strain evidence="3">CCM 3243</strain>
    </source>
</reference>
<sequence length="397" mass="43551">MALGQRPIRVERIGFMSRSGKLRKISWTEPMRSMAELWNFESLIDRSNYNLNDHGRPGQRDISESQIKKITDGIRTSERPYIGTLVVGMEYDIEFVKIEKGVEVMPGVFLVKITIYEGAPIIWSVDGQYRVMAVTRCWSSVKDAVEGDALSARRVIEESAVEPTLLLEGDHDILADLFITMASTKPISPSLIAVMDKSSTPNRLGQHVIRRATLFEGRATYLASAAHKELAKETGDAFEALYPAAAARSAASAVAGVGVRDRSSEIRDTHLDAIVQARTAVGPSGDEALALIGDEVVELLDLAHERMPGWREIAEGTISVTEFRQQYLHSAAAGLHVIANCIAAARIAKVPVPEVLDALVEIPCRRDALQTVAWARVHRSPTRPSSRDNRSCPSATT</sequence>
<proteinExistence type="predicted"/>
<dbReference type="Proteomes" id="UP001595871">
    <property type="component" value="Unassembled WGS sequence"/>
</dbReference>
<dbReference type="InterPro" id="IPR017642">
    <property type="entry name" value="DNA_S_mod_DndB"/>
</dbReference>
<feature type="region of interest" description="Disordered" evidence="1">
    <location>
        <begin position="377"/>
        <end position="397"/>
    </location>
</feature>
<gene>
    <name evidence="2" type="ORF">ACFO3R_06355</name>
</gene>
<dbReference type="RefSeq" id="WP_200695344.1">
    <property type="nucleotide sequence ID" value="NZ_JBHSCF010000008.1"/>
</dbReference>
<dbReference type="EMBL" id="JBHSCF010000008">
    <property type="protein sequence ID" value="MFC4186006.1"/>
    <property type="molecule type" value="Genomic_DNA"/>
</dbReference>
<evidence type="ECO:0000313" key="2">
    <source>
        <dbReference type="EMBL" id="MFC4186006.1"/>
    </source>
</evidence>
<protein>
    <submittedName>
        <fullName evidence="2">DNA sulfur modification protein DndB</fullName>
    </submittedName>
</protein>
<organism evidence="2 3">
    <name type="scientific">Streptomyces flavovirens</name>
    <dbReference type="NCBI Taxonomy" id="52258"/>
    <lineage>
        <taxon>Bacteria</taxon>
        <taxon>Bacillati</taxon>
        <taxon>Actinomycetota</taxon>
        <taxon>Actinomycetes</taxon>
        <taxon>Kitasatosporales</taxon>
        <taxon>Streptomycetaceae</taxon>
        <taxon>Streptomyces</taxon>
    </lineage>
</organism>
<evidence type="ECO:0000256" key="1">
    <source>
        <dbReference type="SAM" id="MobiDB-lite"/>
    </source>
</evidence>
<accession>A0ABV8MZQ1</accession>
<evidence type="ECO:0000313" key="3">
    <source>
        <dbReference type="Proteomes" id="UP001595871"/>
    </source>
</evidence>
<comment type="caution">
    <text evidence="2">The sequence shown here is derived from an EMBL/GenBank/DDBJ whole genome shotgun (WGS) entry which is preliminary data.</text>
</comment>